<feature type="compositionally biased region" description="Low complexity" evidence="2">
    <location>
        <begin position="171"/>
        <end position="192"/>
    </location>
</feature>
<feature type="coiled-coil region" evidence="1">
    <location>
        <begin position="21"/>
        <end position="88"/>
    </location>
</feature>
<reference evidence="3" key="1">
    <citation type="submission" date="2020-08" db="EMBL/GenBank/DDBJ databases">
        <title>Plant Genome Project.</title>
        <authorList>
            <person name="Zhang R.-G."/>
        </authorList>
    </citation>
    <scope>NUCLEOTIDE SEQUENCE</scope>
    <source>
        <strain evidence="3">WSP0</strain>
        <tissue evidence="3">Leaf</tissue>
    </source>
</reference>
<feature type="region of interest" description="Disordered" evidence="2">
    <location>
        <begin position="147"/>
        <end position="192"/>
    </location>
</feature>
<evidence type="ECO:0000256" key="1">
    <source>
        <dbReference type="SAM" id="Coils"/>
    </source>
</evidence>
<proteinExistence type="predicted"/>
<keyword evidence="4" id="KW-1185">Reference proteome</keyword>
<gene>
    <name evidence="3" type="ORF">RHGRI_025505</name>
</gene>
<organism evidence="3 4">
    <name type="scientific">Rhododendron griersonianum</name>
    <dbReference type="NCBI Taxonomy" id="479676"/>
    <lineage>
        <taxon>Eukaryota</taxon>
        <taxon>Viridiplantae</taxon>
        <taxon>Streptophyta</taxon>
        <taxon>Embryophyta</taxon>
        <taxon>Tracheophyta</taxon>
        <taxon>Spermatophyta</taxon>
        <taxon>Magnoliopsida</taxon>
        <taxon>eudicotyledons</taxon>
        <taxon>Gunneridae</taxon>
        <taxon>Pentapetalae</taxon>
        <taxon>asterids</taxon>
        <taxon>Ericales</taxon>
        <taxon>Ericaceae</taxon>
        <taxon>Ericoideae</taxon>
        <taxon>Rhodoreae</taxon>
        <taxon>Rhododendron</taxon>
    </lineage>
</organism>
<evidence type="ECO:0000313" key="3">
    <source>
        <dbReference type="EMBL" id="KAG5530569.1"/>
    </source>
</evidence>
<dbReference type="Proteomes" id="UP000823749">
    <property type="component" value="Chromosome 9"/>
</dbReference>
<name>A0AAV6IVH1_9ERIC</name>
<dbReference type="EMBL" id="JACTNZ010000009">
    <property type="protein sequence ID" value="KAG5530569.1"/>
    <property type="molecule type" value="Genomic_DNA"/>
</dbReference>
<sequence length="192" mass="21520">MRAQLYIGDLDKRTKLQQQKVELYSGQANEYKKQLEESELERGKQAEQMANLNELVQKLQDAAEQARAEGKKEMDKEMEKEMEKEKKKAFEEGYAQGYVKAEDDMVDQLEAAEANFKAQQHSESYVLRYNKALDNIGVDYAKRTSIEVPPLAGPEPSVADQAKGANYETNADATPDSLTADPTTTSTTSLEA</sequence>
<comment type="caution">
    <text evidence="3">The sequence shown here is derived from an EMBL/GenBank/DDBJ whole genome shotgun (WGS) entry which is preliminary data.</text>
</comment>
<dbReference type="AlphaFoldDB" id="A0AAV6IVH1"/>
<evidence type="ECO:0000313" key="4">
    <source>
        <dbReference type="Proteomes" id="UP000823749"/>
    </source>
</evidence>
<protein>
    <submittedName>
        <fullName evidence="3">Uncharacterized protein</fullName>
    </submittedName>
</protein>
<evidence type="ECO:0000256" key="2">
    <source>
        <dbReference type="SAM" id="MobiDB-lite"/>
    </source>
</evidence>
<keyword evidence="1" id="KW-0175">Coiled coil</keyword>
<accession>A0AAV6IVH1</accession>